<dbReference type="InterPro" id="IPR000572">
    <property type="entry name" value="OxRdtase_Mopterin-bd_dom"/>
</dbReference>
<dbReference type="SUPFAM" id="SSF56524">
    <property type="entry name" value="Oxidoreductase molybdopterin-binding domain"/>
    <property type="match status" value="1"/>
</dbReference>
<dbReference type="InterPro" id="IPR036374">
    <property type="entry name" value="OxRdtase_Mopterin-bd_sf"/>
</dbReference>
<dbReference type="Gene3D" id="3.90.420.10">
    <property type="entry name" value="Oxidoreductase, molybdopterin-binding domain"/>
    <property type="match status" value="1"/>
</dbReference>
<dbReference type="Proteomes" id="UP000594468">
    <property type="component" value="Chromosome"/>
</dbReference>
<keyword evidence="4" id="KW-1185">Reference proteome</keyword>
<feature type="compositionally biased region" description="Polar residues" evidence="1">
    <location>
        <begin position="20"/>
        <end position="29"/>
    </location>
</feature>
<evidence type="ECO:0000256" key="1">
    <source>
        <dbReference type="SAM" id="MobiDB-lite"/>
    </source>
</evidence>
<dbReference type="PANTHER" id="PTHR43032:SF4">
    <property type="entry name" value="OXIDOREDUCTASE MOLYBDOPTERIN-BINDING DOMAIN-CONTAINING PROTEIN"/>
    <property type="match status" value="1"/>
</dbReference>
<feature type="region of interest" description="Disordered" evidence="1">
    <location>
        <begin position="10"/>
        <end position="29"/>
    </location>
</feature>
<organism evidence="3 4">
    <name type="scientific">Phototrophicus methaneseepsis</name>
    <dbReference type="NCBI Taxonomy" id="2710758"/>
    <lineage>
        <taxon>Bacteria</taxon>
        <taxon>Bacillati</taxon>
        <taxon>Chloroflexota</taxon>
        <taxon>Candidatus Thermofontia</taxon>
        <taxon>Phototrophicales</taxon>
        <taxon>Phototrophicaceae</taxon>
        <taxon>Phototrophicus</taxon>
    </lineage>
</organism>
<dbReference type="AlphaFoldDB" id="A0A7S8E9A3"/>
<dbReference type="RefSeq" id="WP_195170799.1">
    <property type="nucleotide sequence ID" value="NZ_CP062983.1"/>
</dbReference>
<feature type="compositionally biased region" description="Basic and acidic residues" evidence="1">
    <location>
        <begin position="10"/>
        <end position="19"/>
    </location>
</feature>
<feature type="domain" description="Oxidoreductase molybdopterin-binding" evidence="2">
    <location>
        <begin position="139"/>
        <end position="267"/>
    </location>
</feature>
<dbReference type="Pfam" id="PF00174">
    <property type="entry name" value="Oxidored_molyb"/>
    <property type="match status" value="1"/>
</dbReference>
<evidence type="ECO:0000313" key="3">
    <source>
        <dbReference type="EMBL" id="QPC82730.1"/>
    </source>
</evidence>
<proteinExistence type="predicted"/>
<protein>
    <submittedName>
        <fullName evidence="3">Molybdopterin-dependent oxidoreductase</fullName>
    </submittedName>
</protein>
<sequence length="291" mass="33360">MGLFDDLLNRRKEEQEAKSSNRLPPGQSLTSKFPVLTYGPNPRFDLKTWDLRFFGEVKAKPGASHEGEVGTLAAEAYQVWNELYWERNPDKAITNASPAFQDALRTQAGTLDFGKREEALDAVAALIQSPPETKTVTNDDPLRWTYEQMLSLPTVKITTDIHCVTRWSKFDTSWEGIRFRDFVETFLDLDPAVKYVIAHCDYGYTTNLPFDVMMDDDVLITYTYAGVPLEPDHGAPVRTLVPKRYFWKSAKFLRALEFSKVDKPGFWEKAGYHNDGDPFKEERYGGRRGFF</sequence>
<evidence type="ECO:0000313" key="4">
    <source>
        <dbReference type="Proteomes" id="UP000594468"/>
    </source>
</evidence>
<accession>A0A7S8E9A3</accession>
<name>A0A7S8E9A3_9CHLR</name>
<dbReference type="PANTHER" id="PTHR43032">
    <property type="entry name" value="PROTEIN-METHIONINE-SULFOXIDE REDUCTASE"/>
    <property type="match status" value="1"/>
</dbReference>
<dbReference type="EMBL" id="CP062983">
    <property type="protein sequence ID" value="QPC82730.1"/>
    <property type="molecule type" value="Genomic_DNA"/>
</dbReference>
<evidence type="ECO:0000259" key="2">
    <source>
        <dbReference type="Pfam" id="PF00174"/>
    </source>
</evidence>
<gene>
    <name evidence="3" type="ORF">G4Y79_24105</name>
</gene>
<reference evidence="3 4" key="1">
    <citation type="submission" date="2020-02" db="EMBL/GenBank/DDBJ databases">
        <authorList>
            <person name="Zheng R.K."/>
            <person name="Sun C.M."/>
        </authorList>
    </citation>
    <scope>NUCLEOTIDE SEQUENCE [LARGE SCALE GENOMIC DNA]</scope>
    <source>
        <strain evidence="4">rifampicinis</strain>
    </source>
</reference>
<dbReference type="KEGG" id="pmet:G4Y79_24105"/>